<sequence length="123" mass="12887">AVPQASLPPPPPASHHSAACIREGRPGSADSRLRVLVGSMPTLGFLKKKRTKDGKDSDSPTSPVKDTISKTLTQSSSASGHTAADSAALAKKQSSEQPQQDYNLEKATHHDTPMTSSAGYSHL</sequence>
<reference evidence="1" key="1">
    <citation type="submission" date="2024-09" db="EMBL/GenBank/DDBJ databases">
        <title>Black Yeasts Isolated from many extreme environments.</title>
        <authorList>
            <person name="Coleine C."/>
            <person name="Stajich J.E."/>
            <person name="Selbmann L."/>
        </authorList>
    </citation>
    <scope>NUCLEOTIDE SEQUENCE</scope>
    <source>
        <strain evidence="1">CCFEE 5737</strain>
    </source>
</reference>
<evidence type="ECO:0000313" key="1">
    <source>
        <dbReference type="EMBL" id="KAK3045233.1"/>
    </source>
</evidence>
<name>A0ACC3CW12_9PEZI</name>
<comment type="caution">
    <text evidence="1">The sequence shown here is derived from an EMBL/GenBank/DDBJ whole genome shotgun (WGS) entry which is preliminary data.</text>
</comment>
<feature type="non-terminal residue" evidence="1">
    <location>
        <position position="123"/>
    </location>
</feature>
<dbReference type="EMBL" id="JAWDJW010010863">
    <property type="protein sequence ID" value="KAK3045233.1"/>
    <property type="molecule type" value="Genomic_DNA"/>
</dbReference>
<keyword evidence="2" id="KW-1185">Reference proteome</keyword>
<evidence type="ECO:0000313" key="2">
    <source>
        <dbReference type="Proteomes" id="UP001186974"/>
    </source>
</evidence>
<accession>A0ACC3CW12</accession>
<organism evidence="1 2">
    <name type="scientific">Coniosporium uncinatum</name>
    <dbReference type="NCBI Taxonomy" id="93489"/>
    <lineage>
        <taxon>Eukaryota</taxon>
        <taxon>Fungi</taxon>
        <taxon>Dikarya</taxon>
        <taxon>Ascomycota</taxon>
        <taxon>Pezizomycotina</taxon>
        <taxon>Dothideomycetes</taxon>
        <taxon>Dothideomycetes incertae sedis</taxon>
        <taxon>Coniosporium</taxon>
    </lineage>
</organism>
<proteinExistence type="predicted"/>
<feature type="non-terminal residue" evidence="1">
    <location>
        <position position="1"/>
    </location>
</feature>
<gene>
    <name evidence="1" type="ORF">LTS18_014267</name>
</gene>
<protein>
    <submittedName>
        <fullName evidence="1">Uncharacterized protein</fullName>
    </submittedName>
</protein>
<dbReference type="Proteomes" id="UP001186974">
    <property type="component" value="Unassembled WGS sequence"/>
</dbReference>